<comment type="caution">
    <text evidence="6">The sequence shown here is derived from an EMBL/GenBank/DDBJ whole genome shotgun (WGS) entry which is preliminary data.</text>
</comment>
<sequence>MPRRHTSVPLPGELFHSSSDIADMDAFVDKVYLPRIRVRKRSWPIDNRIIRQYLSPVFGKRELATLRRGEVEAWLHALAAGGLAPATCNRILAVFKSICLLAVGYGLLPGGSPCAEVASLEKRVRERCLSLTEARRLMAALQRSPRREALALRLLLLTGARKNEILKARWENVDFDERLLDVPDSGPNGDGRRRAVPLSDEAVDVIRAIPRISDSPWLFPGRRPGRPLADIYGFWDTLRHELGLEDVRIQDLRRSFAAFLVREGQSPSLVQRLLGSGRSRHTPRYTRLPKAGLPEAM</sequence>
<organism evidence="6 7">
    <name type="scientific">Candidatus Mailhella merdigallinarum</name>
    <dbReference type="NCBI Taxonomy" id="2838658"/>
    <lineage>
        <taxon>Bacteria</taxon>
        <taxon>Pseudomonadati</taxon>
        <taxon>Thermodesulfobacteriota</taxon>
        <taxon>Desulfovibrionia</taxon>
        <taxon>Desulfovibrionales</taxon>
        <taxon>Desulfovibrionaceae</taxon>
        <taxon>Mailhella</taxon>
    </lineage>
</organism>
<gene>
    <name evidence="6" type="ORF">H9962_02720</name>
</gene>
<dbReference type="CDD" id="cd00796">
    <property type="entry name" value="INT_Rci_Hp1_C"/>
    <property type="match status" value="1"/>
</dbReference>
<evidence type="ECO:0000256" key="2">
    <source>
        <dbReference type="ARBA" id="ARBA00022908"/>
    </source>
</evidence>
<dbReference type="InterPro" id="IPR002104">
    <property type="entry name" value="Integrase_catalytic"/>
</dbReference>
<reference evidence="6" key="1">
    <citation type="journal article" date="2021" name="PeerJ">
        <title>Extensive microbial diversity within the chicken gut microbiome revealed by metagenomics and culture.</title>
        <authorList>
            <person name="Gilroy R."/>
            <person name="Ravi A."/>
            <person name="Getino M."/>
            <person name="Pursley I."/>
            <person name="Horton D.L."/>
            <person name="Alikhan N.F."/>
            <person name="Baker D."/>
            <person name="Gharbi K."/>
            <person name="Hall N."/>
            <person name="Watson M."/>
            <person name="Adriaenssens E.M."/>
            <person name="Foster-Nyarko E."/>
            <person name="Jarju S."/>
            <person name="Secka A."/>
            <person name="Antonio M."/>
            <person name="Oren A."/>
            <person name="Chaudhuri R.R."/>
            <person name="La Ragione R."/>
            <person name="Hildebrand F."/>
            <person name="Pallen M.J."/>
        </authorList>
    </citation>
    <scope>NUCLEOTIDE SEQUENCE</scope>
    <source>
        <strain evidence="6">CHK186-16707</strain>
    </source>
</reference>
<dbReference type="PANTHER" id="PTHR30629">
    <property type="entry name" value="PROPHAGE INTEGRASE"/>
    <property type="match status" value="1"/>
</dbReference>
<dbReference type="PANTHER" id="PTHR30629:SF2">
    <property type="entry name" value="PROPHAGE INTEGRASE INTS-RELATED"/>
    <property type="match status" value="1"/>
</dbReference>
<dbReference type="InterPro" id="IPR013762">
    <property type="entry name" value="Integrase-like_cat_sf"/>
</dbReference>
<dbReference type="PROSITE" id="PS51898">
    <property type="entry name" value="TYR_RECOMBINASE"/>
    <property type="match status" value="1"/>
</dbReference>
<dbReference type="EMBL" id="DXAN01000004">
    <property type="protein sequence ID" value="HJA08095.1"/>
    <property type="molecule type" value="Genomic_DNA"/>
</dbReference>
<evidence type="ECO:0000313" key="6">
    <source>
        <dbReference type="EMBL" id="HJA08095.1"/>
    </source>
</evidence>
<evidence type="ECO:0000313" key="7">
    <source>
        <dbReference type="Proteomes" id="UP000824225"/>
    </source>
</evidence>
<dbReference type="Gene3D" id="1.10.443.10">
    <property type="entry name" value="Intergrase catalytic core"/>
    <property type="match status" value="1"/>
</dbReference>
<keyword evidence="3" id="KW-0238">DNA-binding</keyword>
<evidence type="ECO:0000256" key="3">
    <source>
        <dbReference type="ARBA" id="ARBA00023125"/>
    </source>
</evidence>
<dbReference type="GO" id="GO:0015074">
    <property type="term" value="P:DNA integration"/>
    <property type="evidence" value="ECO:0007669"/>
    <property type="project" value="UniProtKB-KW"/>
</dbReference>
<dbReference type="SUPFAM" id="SSF56349">
    <property type="entry name" value="DNA breaking-rejoining enzymes"/>
    <property type="match status" value="1"/>
</dbReference>
<feature type="domain" description="Tyr recombinase" evidence="5">
    <location>
        <begin position="124"/>
        <end position="297"/>
    </location>
</feature>
<comment type="similarity">
    <text evidence="1">Belongs to the 'phage' integrase family.</text>
</comment>
<protein>
    <submittedName>
        <fullName evidence="6">Site-specific integrase</fullName>
    </submittedName>
</protein>
<dbReference type="InterPro" id="IPR010998">
    <property type="entry name" value="Integrase_recombinase_N"/>
</dbReference>
<evidence type="ECO:0000256" key="1">
    <source>
        <dbReference type="ARBA" id="ARBA00008857"/>
    </source>
</evidence>
<dbReference type="Proteomes" id="UP000824225">
    <property type="component" value="Unassembled WGS sequence"/>
</dbReference>
<dbReference type="GO" id="GO:0003677">
    <property type="term" value="F:DNA binding"/>
    <property type="evidence" value="ECO:0007669"/>
    <property type="project" value="UniProtKB-KW"/>
</dbReference>
<dbReference type="InterPro" id="IPR050808">
    <property type="entry name" value="Phage_Integrase"/>
</dbReference>
<dbReference type="Pfam" id="PF00589">
    <property type="entry name" value="Phage_integrase"/>
    <property type="match status" value="1"/>
</dbReference>
<accession>A0A9D2HDJ3</accession>
<keyword evidence="4" id="KW-0233">DNA recombination</keyword>
<dbReference type="Gene3D" id="1.10.150.130">
    <property type="match status" value="1"/>
</dbReference>
<dbReference type="GO" id="GO:0006310">
    <property type="term" value="P:DNA recombination"/>
    <property type="evidence" value="ECO:0007669"/>
    <property type="project" value="UniProtKB-KW"/>
</dbReference>
<proteinExistence type="inferred from homology"/>
<reference evidence="6" key="2">
    <citation type="submission" date="2021-04" db="EMBL/GenBank/DDBJ databases">
        <authorList>
            <person name="Gilroy R."/>
        </authorList>
    </citation>
    <scope>NUCLEOTIDE SEQUENCE</scope>
    <source>
        <strain evidence="6">CHK186-16707</strain>
    </source>
</reference>
<evidence type="ECO:0000259" key="5">
    <source>
        <dbReference type="PROSITE" id="PS51898"/>
    </source>
</evidence>
<dbReference type="InterPro" id="IPR011010">
    <property type="entry name" value="DNA_brk_join_enz"/>
</dbReference>
<evidence type="ECO:0000256" key="4">
    <source>
        <dbReference type="ARBA" id="ARBA00023172"/>
    </source>
</evidence>
<dbReference type="AlphaFoldDB" id="A0A9D2HDJ3"/>
<name>A0A9D2HDJ3_9BACT</name>
<keyword evidence="2" id="KW-0229">DNA integration</keyword>